<proteinExistence type="predicted"/>
<sequence>MADASEVVDSKPPACIWPLSAARSTGIENYPLLCAMLAAGGTIDEISNADDYSAVERYISGQGRADKTGRTRFGLIFWLYPTGMRGPYHETDEGKIEQHGTLITVEPGILVEEAVVKVEAALREDGIAHEHVAAAA</sequence>
<organism evidence="1 2">
    <name type="scientific">Artomyces pyxidatus</name>
    <dbReference type="NCBI Taxonomy" id="48021"/>
    <lineage>
        <taxon>Eukaryota</taxon>
        <taxon>Fungi</taxon>
        <taxon>Dikarya</taxon>
        <taxon>Basidiomycota</taxon>
        <taxon>Agaricomycotina</taxon>
        <taxon>Agaricomycetes</taxon>
        <taxon>Russulales</taxon>
        <taxon>Auriscalpiaceae</taxon>
        <taxon>Artomyces</taxon>
    </lineage>
</organism>
<dbReference type="EMBL" id="MU277194">
    <property type="protein sequence ID" value="KAI0065758.1"/>
    <property type="molecule type" value="Genomic_DNA"/>
</dbReference>
<evidence type="ECO:0000313" key="2">
    <source>
        <dbReference type="Proteomes" id="UP000814140"/>
    </source>
</evidence>
<reference evidence="1" key="1">
    <citation type="submission" date="2021-03" db="EMBL/GenBank/DDBJ databases">
        <authorList>
            <consortium name="DOE Joint Genome Institute"/>
            <person name="Ahrendt S."/>
            <person name="Looney B.P."/>
            <person name="Miyauchi S."/>
            <person name="Morin E."/>
            <person name="Drula E."/>
            <person name="Courty P.E."/>
            <person name="Chicoki N."/>
            <person name="Fauchery L."/>
            <person name="Kohler A."/>
            <person name="Kuo A."/>
            <person name="Labutti K."/>
            <person name="Pangilinan J."/>
            <person name="Lipzen A."/>
            <person name="Riley R."/>
            <person name="Andreopoulos W."/>
            <person name="He G."/>
            <person name="Johnson J."/>
            <person name="Barry K.W."/>
            <person name="Grigoriev I.V."/>
            <person name="Nagy L."/>
            <person name="Hibbett D."/>
            <person name="Henrissat B."/>
            <person name="Matheny P.B."/>
            <person name="Labbe J."/>
            <person name="Martin F."/>
        </authorList>
    </citation>
    <scope>NUCLEOTIDE SEQUENCE</scope>
    <source>
        <strain evidence="1">HHB10654</strain>
    </source>
</reference>
<protein>
    <submittedName>
        <fullName evidence="1">Uncharacterized protein</fullName>
    </submittedName>
</protein>
<evidence type="ECO:0000313" key="1">
    <source>
        <dbReference type="EMBL" id="KAI0065758.1"/>
    </source>
</evidence>
<accession>A0ACB8TAC9</accession>
<comment type="caution">
    <text evidence="1">The sequence shown here is derived from an EMBL/GenBank/DDBJ whole genome shotgun (WGS) entry which is preliminary data.</text>
</comment>
<gene>
    <name evidence="1" type="ORF">BV25DRAFT_1592321</name>
</gene>
<reference evidence="1" key="2">
    <citation type="journal article" date="2022" name="New Phytol.">
        <title>Evolutionary transition to the ectomycorrhizal habit in the genomes of a hyperdiverse lineage of mushroom-forming fungi.</title>
        <authorList>
            <person name="Looney B."/>
            <person name="Miyauchi S."/>
            <person name="Morin E."/>
            <person name="Drula E."/>
            <person name="Courty P.E."/>
            <person name="Kohler A."/>
            <person name="Kuo A."/>
            <person name="LaButti K."/>
            <person name="Pangilinan J."/>
            <person name="Lipzen A."/>
            <person name="Riley R."/>
            <person name="Andreopoulos W."/>
            <person name="He G."/>
            <person name="Johnson J."/>
            <person name="Nolan M."/>
            <person name="Tritt A."/>
            <person name="Barry K.W."/>
            <person name="Grigoriev I.V."/>
            <person name="Nagy L.G."/>
            <person name="Hibbett D."/>
            <person name="Henrissat B."/>
            <person name="Matheny P.B."/>
            <person name="Labbe J."/>
            <person name="Martin F.M."/>
        </authorList>
    </citation>
    <scope>NUCLEOTIDE SEQUENCE</scope>
    <source>
        <strain evidence="1">HHB10654</strain>
    </source>
</reference>
<keyword evidence="2" id="KW-1185">Reference proteome</keyword>
<dbReference type="Proteomes" id="UP000814140">
    <property type="component" value="Unassembled WGS sequence"/>
</dbReference>
<name>A0ACB8TAC9_9AGAM</name>